<feature type="transmembrane region" description="Helical" evidence="7">
    <location>
        <begin position="378"/>
        <end position="400"/>
    </location>
</feature>
<feature type="transmembrane region" description="Helical" evidence="7">
    <location>
        <begin position="171"/>
        <end position="187"/>
    </location>
</feature>
<dbReference type="Proteomes" id="UP000184073">
    <property type="component" value="Unassembled WGS sequence"/>
</dbReference>
<dbReference type="PANTHER" id="PTHR45649:SF11">
    <property type="entry name" value="TRANSPORTER, PUTATIVE (EUROFUNG)-RELATED"/>
    <property type="match status" value="1"/>
</dbReference>
<keyword evidence="5 7" id="KW-0472">Membrane</keyword>
<sequence length="535" mass="58052">MESKASQVEPKQQDQVISNDSQDDTADDLILRANGHKSQMRRQFNWLSALGLGFSITNSWVGYLSNFGQVMAYGGPQLVIAGLVLAFLVQSTITVGLAEIGSAFPSSGGQYHFCFLLAPQKTKRFSGYVIGWMSVIAWWVTTSSGISLAATTLAGIIHFAYPTFTATQGQIYLFFAATSVITIIPIFVASKKVAFMCQITLLLSVIGVILVLFSSVGMHQHVQPASFLASPAAGDTGWGPGVSWMLGICNGMYAFGGTDAALHISEEMQQPGRRVPQIIIATLFIGLLTTLPLFIALLLFSRDTNAIIDSPLPSLELIYQASGSRAATIFLTTWILVVYISCIPSQWVTSGRIAWAFARDNGVPFSPYFSHVSTVLQFPVRTTIAAFIFVLLYGLLYLASTTAFNSIITSAVLFLNITYVTPQGILLVRRFRSTNTSVSTNTTATTTATTLPQRYLNLGPLMGPFCNLFSVLWIVILGVFVCFPPAIPVSVEDVNYTAAVVVGVFAIILLFWGVSGRKMFKGPRVDWEGLARQAI</sequence>
<proteinExistence type="predicted"/>
<feature type="transmembrane region" description="Helical" evidence="7">
    <location>
        <begin position="193"/>
        <end position="213"/>
    </location>
</feature>
<evidence type="ECO:0000256" key="3">
    <source>
        <dbReference type="ARBA" id="ARBA00022692"/>
    </source>
</evidence>
<dbReference type="Gene3D" id="1.20.1740.10">
    <property type="entry name" value="Amino acid/polyamine transporter I"/>
    <property type="match status" value="1"/>
</dbReference>
<evidence type="ECO:0000256" key="2">
    <source>
        <dbReference type="ARBA" id="ARBA00022448"/>
    </source>
</evidence>
<dbReference type="InterPro" id="IPR002293">
    <property type="entry name" value="AA/rel_permease1"/>
</dbReference>
<dbReference type="Pfam" id="PF13520">
    <property type="entry name" value="AA_permease_2"/>
    <property type="match status" value="1"/>
</dbReference>
<dbReference type="OrthoDB" id="2417308at2759"/>
<evidence type="ECO:0000256" key="5">
    <source>
        <dbReference type="ARBA" id="ARBA00023136"/>
    </source>
</evidence>
<evidence type="ECO:0000256" key="4">
    <source>
        <dbReference type="ARBA" id="ARBA00022989"/>
    </source>
</evidence>
<comment type="subcellular location">
    <subcellularLocation>
        <location evidence="1">Membrane</location>
        <topology evidence="1">Multi-pass membrane protein</topology>
    </subcellularLocation>
</comment>
<dbReference type="GO" id="GO:0022857">
    <property type="term" value="F:transmembrane transporter activity"/>
    <property type="evidence" value="ECO:0007669"/>
    <property type="project" value="InterPro"/>
</dbReference>
<feature type="transmembrane region" description="Helical" evidence="7">
    <location>
        <begin position="321"/>
        <end position="342"/>
    </location>
</feature>
<dbReference type="GO" id="GO:0016020">
    <property type="term" value="C:membrane"/>
    <property type="evidence" value="ECO:0007669"/>
    <property type="project" value="UniProtKB-SubCell"/>
</dbReference>
<feature type="transmembrane region" description="Helical" evidence="7">
    <location>
        <begin position="494"/>
        <end position="514"/>
    </location>
</feature>
<dbReference type="EMBL" id="KV878138">
    <property type="protein sequence ID" value="OJJ07989.1"/>
    <property type="molecule type" value="Genomic_DNA"/>
</dbReference>
<evidence type="ECO:0000313" key="9">
    <source>
        <dbReference type="Proteomes" id="UP000184073"/>
    </source>
</evidence>
<evidence type="ECO:0008006" key="10">
    <source>
        <dbReference type="Google" id="ProtNLM"/>
    </source>
</evidence>
<dbReference type="PANTHER" id="PTHR45649">
    <property type="entry name" value="AMINO-ACID PERMEASE BAT1"/>
    <property type="match status" value="1"/>
</dbReference>
<keyword evidence="4 7" id="KW-1133">Transmembrane helix</keyword>
<dbReference type="PIRSF" id="PIRSF006060">
    <property type="entry name" value="AA_transporter"/>
    <property type="match status" value="1"/>
</dbReference>
<protein>
    <recommendedName>
        <fullName evidence="10">Amino acid permease/ SLC12A domain-containing protein</fullName>
    </recommendedName>
</protein>
<dbReference type="GeneID" id="63731376"/>
<feature type="compositionally biased region" description="Polar residues" evidence="6">
    <location>
        <begin position="1"/>
        <end position="20"/>
    </location>
</feature>
<name>A0A1L9Q2K5_ASPVE</name>
<gene>
    <name evidence="8" type="ORF">ASPVEDRAFT_66134</name>
</gene>
<dbReference type="STRING" id="1036611.A0A1L9Q2K5"/>
<feature type="transmembrane region" description="Helical" evidence="7">
    <location>
        <begin position="78"/>
        <end position="104"/>
    </location>
</feature>
<feature type="transmembrane region" description="Helical" evidence="7">
    <location>
        <begin position="278"/>
        <end position="301"/>
    </location>
</feature>
<evidence type="ECO:0000256" key="1">
    <source>
        <dbReference type="ARBA" id="ARBA00004141"/>
    </source>
</evidence>
<dbReference type="VEuPathDB" id="FungiDB:ASPVEDRAFT_66134"/>
<feature type="region of interest" description="Disordered" evidence="6">
    <location>
        <begin position="1"/>
        <end position="22"/>
    </location>
</feature>
<reference evidence="9" key="1">
    <citation type="journal article" date="2017" name="Genome Biol.">
        <title>Comparative genomics reveals high biological diversity and specific adaptations in the industrially and medically important fungal genus Aspergillus.</title>
        <authorList>
            <person name="de Vries R.P."/>
            <person name="Riley R."/>
            <person name="Wiebenga A."/>
            <person name="Aguilar-Osorio G."/>
            <person name="Amillis S."/>
            <person name="Uchima C.A."/>
            <person name="Anderluh G."/>
            <person name="Asadollahi M."/>
            <person name="Askin M."/>
            <person name="Barry K."/>
            <person name="Battaglia E."/>
            <person name="Bayram O."/>
            <person name="Benocci T."/>
            <person name="Braus-Stromeyer S.A."/>
            <person name="Caldana C."/>
            <person name="Canovas D."/>
            <person name="Cerqueira G.C."/>
            <person name="Chen F."/>
            <person name="Chen W."/>
            <person name="Choi C."/>
            <person name="Clum A."/>
            <person name="Dos Santos R.A."/>
            <person name="Damasio A.R."/>
            <person name="Diallinas G."/>
            <person name="Emri T."/>
            <person name="Fekete E."/>
            <person name="Flipphi M."/>
            <person name="Freyberg S."/>
            <person name="Gallo A."/>
            <person name="Gournas C."/>
            <person name="Habgood R."/>
            <person name="Hainaut M."/>
            <person name="Harispe M.L."/>
            <person name="Henrissat B."/>
            <person name="Hilden K.S."/>
            <person name="Hope R."/>
            <person name="Hossain A."/>
            <person name="Karabika E."/>
            <person name="Karaffa L."/>
            <person name="Karanyi Z."/>
            <person name="Krasevec N."/>
            <person name="Kuo A."/>
            <person name="Kusch H."/>
            <person name="LaButti K."/>
            <person name="Lagendijk E.L."/>
            <person name="Lapidus A."/>
            <person name="Levasseur A."/>
            <person name="Lindquist E."/>
            <person name="Lipzen A."/>
            <person name="Logrieco A.F."/>
            <person name="MacCabe A."/>
            <person name="Maekelae M.R."/>
            <person name="Malavazi I."/>
            <person name="Melin P."/>
            <person name="Meyer V."/>
            <person name="Mielnichuk N."/>
            <person name="Miskei M."/>
            <person name="Molnar A.P."/>
            <person name="Mule G."/>
            <person name="Ngan C.Y."/>
            <person name="Orejas M."/>
            <person name="Orosz E."/>
            <person name="Ouedraogo J.P."/>
            <person name="Overkamp K.M."/>
            <person name="Park H.-S."/>
            <person name="Perrone G."/>
            <person name="Piumi F."/>
            <person name="Punt P.J."/>
            <person name="Ram A.F."/>
            <person name="Ramon A."/>
            <person name="Rauscher S."/>
            <person name="Record E."/>
            <person name="Riano-Pachon D.M."/>
            <person name="Robert V."/>
            <person name="Roehrig J."/>
            <person name="Ruller R."/>
            <person name="Salamov A."/>
            <person name="Salih N.S."/>
            <person name="Samson R.A."/>
            <person name="Sandor E."/>
            <person name="Sanguinetti M."/>
            <person name="Schuetze T."/>
            <person name="Sepcic K."/>
            <person name="Shelest E."/>
            <person name="Sherlock G."/>
            <person name="Sophianopoulou V."/>
            <person name="Squina F.M."/>
            <person name="Sun H."/>
            <person name="Susca A."/>
            <person name="Todd R.B."/>
            <person name="Tsang A."/>
            <person name="Unkles S.E."/>
            <person name="van de Wiele N."/>
            <person name="van Rossen-Uffink D."/>
            <person name="Oliveira J.V."/>
            <person name="Vesth T.C."/>
            <person name="Visser J."/>
            <person name="Yu J.-H."/>
            <person name="Zhou M."/>
            <person name="Andersen M.R."/>
            <person name="Archer D.B."/>
            <person name="Baker S.E."/>
            <person name="Benoit I."/>
            <person name="Brakhage A.A."/>
            <person name="Braus G.H."/>
            <person name="Fischer R."/>
            <person name="Frisvad J.C."/>
            <person name="Goldman G.H."/>
            <person name="Houbraken J."/>
            <person name="Oakley B."/>
            <person name="Pocsi I."/>
            <person name="Scazzocchio C."/>
            <person name="Seiboth B."/>
            <person name="vanKuyk P.A."/>
            <person name="Wortman J."/>
            <person name="Dyer P.S."/>
            <person name="Grigoriev I.V."/>
        </authorList>
    </citation>
    <scope>NUCLEOTIDE SEQUENCE [LARGE SCALE GENOMIC DNA]</scope>
    <source>
        <strain evidence="9">CBS 583.65</strain>
    </source>
</reference>
<evidence type="ECO:0000313" key="8">
    <source>
        <dbReference type="EMBL" id="OJJ07989.1"/>
    </source>
</evidence>
<feature type="transmembrane region" description="Helical" evidence="7">
    <location>
        <begin position="406"/>
        <end position="428"/>
    </location>
</feature>
<evidence type="ECO:0000256" key="6">
    <source>
        <dbReference type="SAM" id="MobiDB-lite"/>
    </source>
</evidence>
<feature type="transmembrane region" description="Helical" evidence="7">
    <location>
        <begin position="465"/>
        <end position="488"/>
    </location>
</feature>
<evidence type="ECO:0000256" key="7">
    <source>
        <dbReference type="SAM" id="Phobius"/>
    </source>
</evidence>
<dbReference type="AlphaFoldDB" id="A0A1L9Q2K5"/>
<feature type="transmembrane region" description="Helical" evidence="7">
    <location>
        <begin position="44"/>
        <end position="63"/>
    </location>
</feature>
<feature type="transmembrane region" description="Helical" evidence="7">
    <location>
        <begin position="146"/>
        <end position="164"/>
    </location>
</feature>
<accession>A0A1L9Q2K5</accession>
<keyword evidence="2" id="KW-0813">Transport</keyword>
<keyword evidence="9" id="KW-1185">Reference proteome</keyword>
<organism evidence="8 9">
    <name type="scientific">Aspergillus versicolor CBS 583.65</name>
    <dbReference type="NCBI Taxonomy" id="1036611"/>
    <lineage>
        <taxon>Eukaryota</taxon>
        <taxon>Fungi</taxon>
        <taxon>Dikarya</taxon>
        <taxon>Ascomycota</taxon>
        <taxon>Pezizomycotina</taxon>
        <taxon>Eurotiomycetes</taxon>
        <taxon>Eurotiomycetidae</taxon>
        <taxon>Eurotiales</taxon>
        <taxon>Aspergillaceae</taxon>
        <taxon>Aspergillus</taxon>
        <taxon>Aspergillus subgen. Nidulantes</taxon>
    </lineage>
</organism>
<dbReference type="RefSeq" id="XP_040673751.1">
    <property type="nucleotide sequence ID" value="XM_040815865.1"/>
</dbReference>
<keyword evidence="3 7" id="KW-0812">Transmembrane</keyword>